<organism evidence="1 2">
    <name type="scientific">Caerostris extrusa</name>
    <name type="common">Bark spider</name>
    <name type="synonym">Caerostris bankana</name>
    <dbReference type="NCBI Taxonomy" id="172846"/>
    <lineage>
        <taxon>Eukaryota</taxon>
        <taxon>Metazoa</taxon>
        <taxon>Ecdysozoa</taxon>
        <taxon>Arthropoda</taxon>
        <taxon>Chelicerata</taxon>
        <taxon>Arachnida</taxon>
        <taxon>Araneae</taxon>
        <taxon>Araneomorphae</taxon>
        <taxon>Entelegynae</taxon>
        <taxon>Araneoidea</taxon>
        <taxon>Araneidae</taxon>
        <taxon>Caerostris</taxon>
    </lineage>
</organism>
<dbReference type="InterPro" id="IPR043502">
    <property type="entry name" value="DNA/RNA_pol_sf"/>
</dbReference>
<proteinExistence type="predicted"/>
<comment type="caution">
    <text evidence="1">The sequence shown here is derived from an EMBL/GenBank/DDBJ whole genome shotgun (WGS) entry which is preliminary data.</text>
</comment>
<keyword evidence="2" id="KW-1185">Reference proteome</keyword>
<dbReference type="AlphaFoldDB" id="A0AAV4MU26"/>
<keyword evidence="1" id="KW-0548">Nucleotidyltransferase</keyword>
<accession>A0AAV4MU26</accession>
<gene>
    <name evidence="1" type="primary">X975_01402</name>
    <name evidence="1" type="ORF">CEXT_645631</name>
</gene>
<evidence type="ECO:0000313" key="2">
    <source>
        <dbReference type="Proteomes" id="UP001054945"/>
    </source>
</evidence>
<keyword evidence="1" id="KW-0695">RNA-directed DNA polymerase</keyword>
<protein>
    <submittedName>
        <fullName evidence="1">Reverse transcriptase</fullName>
    </submittedName>
</protein>
<dbReference type="SUPFAM" id="SSF56672">
    <property type="entry name" value="DNA/RNA polymerases"/>
    <property type="match status" value="1"/>
</dbReference>
<dbReference type="EMBL" id="BPLR01020160">
    <property type="protein sequence ID" value="GIX75335.1"/>
    <property type="molecule type" value="Genomic_DNA"/>
</dbReference>
<keyword evidence="1" id="KW-0808">Transferase</keyword>
<name>A0AAV4MU26_CAEEX</name>
<evidence type="ECO:0000313" key="1">
    <source>
        <dbReference type="EMBL" id="GIX75335.1"/>
    </source>
</evidence>
<sequence length="91" mass="10555">MMYCMILIDPSHHKLQRIRWKKSEHEPQKTYELVTVTYGTVSAPDLAMRTLKQLANDEEKNFPIGAPVIRNDFYMDDVLCGAQTLKEAKEL</sequence>
<dbReference type="Proteomes" id="UP001054945">
    <property type="component" value="Unassembled WGS sequence"/>
</dbReference>
<dbReference type="GO" id="GO:0003964">
    <property type="term" value="F:RNA-directed DNA polymerase activity"/>
    <property type="evidence" value="ECO:0007669"/>
    <property type="project" value="UniProtKB-KW"/>
</dbReference>
<reference evidence="1 2" key="1">
    <citation type="submission" date="2021-06" db="EMBL/GenBank/DDBJ databases">
        <title>Caerostris extrusa draft genome.</title>
        <authorList>
            <person name="Kono N."/>
            <person name="Arakawa K."/>
        </authorList>
    </citation>
    <scope>NUCLEOTIDE SEQUENCE [LARGE SCALE GENOMIC DNA]</scope>
</reference>